<name>A0ABR2M3V3_9ASPA</name>
<dbReference type="PANTHER" id="PTHR33977:SF2">
    <property type="entry name" value="OS09G0309100 PROTEIN"/>
    <property type="match status" value="1"/>
</dbReference>
<protein>
    <submittedName>
        <fullName evidence="1">Uncharacterized protein</fullName>
    </submittedName>
</protein>
<organism evidence="1 2">
    <name type="scientific">Platanthera guangdongensis</name>
    <dbReference type="NCBI Taxonomy" id="2320717"/>
    <lineage>
        <taxon>Eukaryota</taxon>
        <taxon>Viridiplantae</taxon>
        <taxon>Streptophyta</taxon>
        <taxon>Embryophyta</taxon>
        <taxon>Tracheophyta</taxon>
        <taxon>Spermatophyta</taxon>
        <taxon>Magnoliopsida</taxon>
        <taxon>Liliopsida</taxon>
        <taxon>Asparagales</taxon>
        <taxon>Orchidaceae</taxon>
        <taxon>Orchidoideae</taxon>
        <taxon>Orchideae</taxon>
        <taxon>Orchidinae</taxon>
        <taxon>Platanthera</taxon>
    </lineage>
</organism>
<gene>
    <name evidence="1" type="ORF">KSP40_PGU004982</name>
</gene>
<dbReference type="PANTHER" id="PTHR33977">
    <property type="entry name" value="ZINC ION BINDING PROTEIN"/>
    <property type="match status" value="1"/>
</dbReference>
<comment type="caution">
    <text evidence="1">The sequence shown here is derived from an EMBL/GenBank/DDBJ whole genome shotgun (WGS) entry which is preliminary data.</text>
</comment>
<evidence type="ECO:0000313" key="1">
    <source>
        <dbReference type="EMBL" id="KAK8958310.1"/>
    </source>
</evidence>
<dbReference type="EMBL" id="JBBWWR010000012">
    <property type="protein sequence ID" value="KAK8958310.1"/>
    <property type="molecule type" value="Genomic_DNA"/>
</dbReference>
<keyword evidence="2" id="KW-1185">Reference proteome</keyword>
<accession>A0ABR2M3V3</accession>
<dbReference type="Proteomes" id="UP001412067">
    <property type="component" value="Unassembled WGS sequence"/>
</dbReference>
<evidence type="ECO:0000313" key="2">
    <source>
        <dbReference type="Proteomes" id="UP001412067"/>
    </source>
</evidence>
<sequence length="308" mass="35319">MEVTDSIDDIPIQDPPNEEFSASNLTWTKFGNSEFHVVEVALIPYDRVEAFICGESSNAECPTRFHIARSRKRVWDGLKDTCKSDEYLQLRLPALALIIYHEKRHVNKSGFVCHGPLDRDAIGPRAKRVPYMCSEIQQQTMSLIYLGVPEENVPKTHLEGIQRYCGSDARIDSFASQYVQKLGMIVKRSTHELDLDDQTSIRMWVERNKNSPSFTFQILYSYCVDLLLLYPLYTLLAFDSRHHALPVAWVITRTITKQDVSKWMKTLVDRIYSVDSTWKIIGSISTQGRPKEHLSAQLAALTLGYCLR</sequence>
<proteinExistence type="predicted"/>
<reference evidence="1 2" key="1">
    <citation type="journal article" date="2022" name="Nat. Plants">
        <title>Genomes of leafy and leafless Platanthera orchids illuminate the evolution of mycoheterotrophy.</title>
        <authorList>
            <person name="Li M.H."/>
            <person name="Liu K.W."/>
            <person name="Li Z."/>
            <person name="Lu H.C."/>
            <person name="Ye Q.L."/>
            <person name="Zhang D."/>
            <person name="Wang J.Y."/>
            <person name="Li Y.F."/>
            <person name="Zhong Z.M."/>
            <person name="Liu X."/>
            <person name="Yu X."/>
            <person name="Liu D.K."/>
            <person name="Tu X.D."/>
            <person name="Liu B."/>
            <person name="Hao Y."/>
            <person name="Liao X.Y."/>
            <person name="Jiang Y.T."/>
            <person name="Sun W.H."/>
            <person name="Chen J."/>
            <person name="Chen Y.Q."/>
            <person name="Ai Y."/>
            <person name="Zhai J.W."/>
            <person name="Wu S.S."/>
            <person name="Zhou Z."/>
            <person name="Hsiao Y.Y."/>
            <person name="Wu W.L."/>
            <person name="Chen Y.Y."/>
            <person name="Lin Y.F."/>
            <person name="Hsu J.L."/>
            <person name="Li C.Y."/>
            <person name="Wang Z.W."/>
            <person name="Zhao X."/>
            <person name="Zhong W.Y."/>
            <person name="Ma X.K."/>
            <person name="Ma L."/>
            <person name="Huang J."/>
            <person name="Chen G.Z."/>
            <person name="Huang M.Z."/>
            <person name="Huang L."/>
            <person name="Peng D.H."/>
            <person name="Luo Y.B."/>
            <person name="Zou S.Q."/>
            <person name="Chen S.P."/>
            <person name="Lan S."/>
            <person name="Tsai W.C."/>
            <person name="Van de Peer Y."/>
            <person name="Liu Z.J."/>
        </authorList>
    </citation>
    <scope>NUCLEOTIDE SEQUENCE [LARGE SCALE GENOMIC DNA]</scope>
    <source>
        <strain evidence="1">Lor288</strain>
    </source>
</reference>